<organism evidence="1">
    <name type="scientific">marine sediment metagenome</name>
    <dbReference type="NCBI Taxonomy" id="412755"/>
    <lineage>
        <taxon>unclassified sequences</taxon>
        <taxon>metagenomes</taxon>
        <taxon>ecological metagenomes</taxon>
    </lineage>
</organism>
<dbReference type="AlphaFoldDB" id="X0VRQ1"/>
<name>X0VRQ1_9ZZZZ</name>
<accession>X0VRQ1</accession>
<sequence>MAGVAQRKARERDRKRAQGLVRVHYPETWLRPEQVEAHKDDVKQLAAELNKET</sequence>
<dbReference type="EMBL" id="BARS01020089">
    <property type="protein sequence ID" value="GAG03226.1"/>
    <property type="molecule type" value="Genomic_DNA"/>
</dbReference>
<evidence type="ECO:0000313" key="1">
    <source>
        <dbReference type="EMBL" id="GAG03226.1"/>
    </source>
</evidence>
<reference evidence="1" key="1">
    <citation type="journal article" date="2014" name="Front. Microbiol.">
        <title>High frequency of phylogenetically diverse reductive dehalogenase-homologous genes in deep subseafloor sedimentary metagenomes.</title>
        <authorList>
            <person name="Kawai M."/>
            <person name="Futagami T."/>
            <person name="Toyoda A."/>
            <person name="Takaki Y."/>
            <person name="Nishi S."/>
            <person name="Hori S."/>
            <person name="Arai W."/>
            <person name="Tsubouchi T."/>
            <person name="Morono Y."/>
            <person name="Uchiyama I."/>
            <person name="Ito T."/>
            <person name="Fujiyama A."/>
            <person name="Inagaki F."/>
            <person name="Takami H."/>
        </authorList>
    </citation>
    <scope>NUCLEOTIDE SEQUENCE</scope>
    <source>
        <strain evidence="1">Expedition CK06-06</strain>
    </source>
</reference>
<comment type="caution">
    <text evidence="1">The sequence shown here is derived from an EMBL/GenBank/DDBJ whole genome shotgun (WGS) entry which is preliminary data.</text>
</comment>
<gene>
    <name evidence="1" type="ORF">S01H1_32442</name>
</gene>
<proteinExistence type="predicted"/>
<protein>
    <submittedName>
        <fullName evidence="1">Uncharacterized protein</fullName>
    </submittedName>
</protein>